<dbReference type="AlphaFoldDB" id="A0A840ZP82"/>
<protein>
    <submittedName>
        <fullName evidence="2">Uncharacterized protein</fullName>
    </submittedName>
</protein>
<proteinExistence type="predicted"/>
<evidence type="ECO:0000313" key="2">
    <source>
        <dbReference type="EMBL" id="MBB5758845.1"/>
    </source>
</evidence>
<dbReference type="RefSeq" id="WP_183571639.1">
    <property type="nucleotide sequence ID" value="NZ_JACHOP010000017.1"/>
</dbReference>
<organism evidence="2 3">
    <name type="scientific">Methylorubrum rhodinum</name>
    <dbReference type="NCBI Taxonomy" id="29428"/>
    <lineage>
        <taxon>Bacteria</taxon>
        <taxon>Pseudomonadati</taxon>
        <taxon>Pseudomonadota</taxon>
        <taxon>Alphaproteobacteria</taxon>
        <taxon>Hyphomicrobiales</taxon>
        <taxon>Methylobacteriaceae</taxon>
        <taxon>Methylorubrum</taxon>
    </lineage>
</organism>
<accession>A0A840ZP82</accession>
<keyword evidence="3" id="KW-1185">Reference proteome</keyword>
<sequence>MAGTQAPAADTDEGGCIFEAPAGHRLGGARDCADELLPEAEWFGEDERRDRNADSSFEPDWSVTAKARS</sequence>
<dbReference type="Proteomes" id="UP000583454">
    <property type="component" value="Unassembled WGS sequence"/>
</dbReference>
<reference evidence="2 3" key="1">
    <citation type="submission" date="2020-08" db="EMBL/GenBank/DDBJ databases">
        <title>Genomic Encyclopedia of Type Strains, Phase IV (KMG-IV): sequencing the most valuable type-strain genomes for metagenomic binning, comparative biology and taxonomic classification.</title>
        <authorList>
            <person name="Goeker M."/>
        </authorList>
    </citation>
    <scope>NUCLEOTIDE SEQUENCE [LARGE SCALE GENOMIC DNA]</scope>
    <source>
        <strain evidence="2 3">DSM 2163</strain>
    </source>
</reference>
<evidence type="ECO:0000256" key="1">
    <source>
        <dbReference type="SAM" id="MobiDB-lite"/>
    </source>
</evidence>
<dbReference type="EMBL" id="JACHOP010000017">
    <property type="protein sequence ID" value="MBB5758845.1"/>
    <property type="molecule type" value="Genomic_DNA"/>
</dbReference>
<evidence type="ECO:0000313" key="3">
    <source>
        <dbReference type="Proteomes" id="UP000583454"/>
    </source>
</evidence>
<comment type="caution">
    <text evidence="2">The sequence shown here is derived from an EMBL/GenBank/DDBJ whole genome shotgun (WGS) entry which is preliminary data.</text>
</comment>
<name>A0A840ZP82_9HYPH</name>
<gene>
    <name evidence="2" type="ORF">HNR00_003572</name>
</gene>
<feature type="region of interest" description="Disordered" evidence="1">
    <location>
        <begin position="42"/>
        <end position="69"/>
    </location>
</feature>